<gene>
    <name evidence="6" type="ORF">C5F44_10175</name>
</gene>
<evidence type="ECO:0000313" key="7">
    <source>
        <dbReference type="Proteomes" id="UP000241362"/>
    </source>
</evidence>
<dbReference type="SUPFAM" id="SSF53850">
    <property type="entry name" value="Periplasmic binding protein-like II"/>
    <property type="match status" value="1"/>
</dbReference>
<dbReference type="Gene3D" id="3.40.190.10">
    <property type="entry name" value="Periplasmic binding protein-like II"/>
    <property type="match status" value="2"/>
</dbReference>
<dbReference type="InterPro" id="IPR036390">
    <property type="entry name" value="WH_DNA-bd_sf"/>
</dbReference>
<organism evidence="6 7">
    <name type="scientific">Fuscovulum blasticum DSM 2131</name>
    <dbReference type="NCBI Taxonomy" id="1188250"/>
    <lineage>
        <taxon>Bacteria</taxon>
        <taxon>Pseudomonadati</taxon>
        <taxon>Pseudomonadota</taxon>
        <taxon>Alphaproteobacteria</taxon>
        <taxon>Rhodobacterales</taxon>
        <taxon>Paracoccaceae</taxon>
        <taxon>Pseudogemmobacter</taxon>
    </lineage>
</organism>
<dbReference type="GO" id="GO:0003700">
    <property type="term" value="F:DNA-binding transcription factor activity"/>
    <property type="evidence" value="ECO:0007669"/>
    <property type="project" value="InterPro"/>
</dbReference>
<dbReference type="SUPFAM" id="SSF46785">
    <property type="entry name" value="Winged helix' DNA-binding domain"/>
    <property type="match status" value="1"/>
</dbReference>
<keyword evidence="3" id="KW-0238">DNA-binding</keyword>
<dbReference type="Gene3D" id="1.10.10.10">
    <property type="entry name" value="Winged helix-like DNA-binding domain superfamily/Winged helix DNA-binding domain"/>
    <property type="match status" value="1"/>
</dbReference>
<keyword evidence="7" id="KW-1185">Reference proteome</keyword>
<dbReference type="GO" id="GO:0000976">
    <property type="term" value="F:transcription cis-regulatory region binding"/>
    <property type="evidence" value="ECO:0007669"/>
    <property type="project" value="TreeGrafter"/>
</dbReference>
<protein>
    <submittedName>
        <fullName evidence="6">LysR family transcriptional regulator</fullName>
    </submittedName>
</protein>
<reference evidence="6 7" key="1">
    <citation type="submission" date="2018-03" db="EMBL/GenBank/DDBJ databases">
        <title>Rhodobacter blasticus.</title>
        <authorList>
            <person name="Meyer T.E."/>
            <person name="Miller S."/>
            <person name="Lodha T."/>
            <person name="Gandham S."/>
            <person name="Chintalapati S."/>
            <person name="Chintalapati V.R."/>
        </authorList>
    </citation>
    <scope>NUCLEOTIDE SEQUENCE [LARGE SCALE GENOMIC DNA]</scope>
    <source>
        <strain evidence="6 7">DSM 2131</strain>
    </source>
</reference>
<dbReference type="PROSITE" id="PS50931">
    <property type="entry name" value="HTH_LYSR"/>
    <property type="match status" value="1"/>
</dbReference>
<accession>A0A2T4J8X5</accession>
<dbReference type="Pfam" id="PF00126">
    <property type="entry name" value="HTH_1"/>
    <property type="match status" value="1"/>
</dbReference>
<dbReference type="Proteomes" id="UP000241362">
    <property type="component" value="Unassembled WGS sequence"/>
</dbReference>
<evidence type="ECO:0000256" key="2">
    <source>
        <dbReference type="ARBA" id="ARBA00023015"/>
    </source>
</evidence>
<evidence type="ECO:0000259" key="5">
    <source>
        <dbReference type="PROSITE" id="PS50931"/>
    </source>
</evidence>
<feature type="domain" description="HTH lysR-type" evidence="5">
    <location>
        <begin position="1"/>
        <end position="58"/>
    </location>
</feature>
<keyword evidence="2" id="KW-0805">Transcription regulation</keyword>
<dbReference type="FunFam" id="1.10.10.10:FF:000001">
    <property type="entry name" value="LysR family transcriptional regulator"/>
    <property type="match status" value="1"/>
</dbReference>
<proteinExistence type="inferred from homology"/>
<dbReference type="InterPro" id="IPR005119">
    <property type="entry name" value="LysR_subst-bd"/>
</dbReference>
<evidence type="ECO:0000256" key="4">
    <source>
        <dbReference type="ARBA" id="ARBA00023163"/>
    </source>
</evidence>
<evidence type="ECO:0000313" key="6">
    <source>
        <dbReference type="EMBL" id="PTE14352.1"/>
    </source>
</evidence>
<keyword evidence="4" id="KW-0804">Transcription</keyword>
<comment type="caution">
    <text evidence="6">The sequence shown here is derived from an EMBL/GenBank/DDBJ whole genome shotgun (WGS) entry which is preliminary data.</text>
</comment>
<dbReference type="EMBL" id="PZKE01000008">
    <property type="protein sequence ID" value="PTE14352.1"/>
    <property type="molecule type" value="Genomic_DNA"/>
</dbReference>
<dbReference type="AlphaFoldDB" id="A0A2T4J8X5"/>
<dbReference type="PANTHER" id="PTHR30126">
    <property type="entry name" value="HTH-TYPE TRANSCRIPTIONAL REGULATOR"/>
    <property type="match status" value="1"/>
</dbReference>
<dbReference type="InterPro" id="IPR000847">
    <property type="entry name" value="LysR_HTH_N"/>
</dbReference>
<dbReference type="Pfam" id="PF03466">
    <property type="entry name" value="LysR_substrate"/>
    <property type="match status" value="1"/>
</dbReference>
<evidence type="ECO:0000256" key="3">
    <source>
        <dbReference type="ARBA" id="ARBA00023125"/>
    </source>
</evidence>
<sequence length="293" mass="32466">MELQLIRSFVEVAASGSFAAASERLFVTQSAVSLRIQRLEEQMGRPLFLRSKDGVTLTAAGREFRSFALTILRNWEQARQRVSAAEEASASFAVGAQATLWPRFGFRWFDRLRLARPDLSLRAEMGQPDALAQMVLSGTVQVALSYAPVVRAGLRTEPLMEEQLVMVAPWEGASIGELAGRYALADWGTEFMRAHEEALPQLHDCRLVLALGSVTAQFIRSRPFAAYLPARYAKRYVDQGRLHLVSDAPVFAHSAWSIWREDIGGDLLDVAQGTLAEVVAQAEEDTAELLDMI</sequence>
<name>A0A2T4J8X5_FUSBL</name>
<comment type="similarity">
    <text evidence="1">Belongs to the LysR transcriptional regulatory family.</text>
</comment>
<dbReference type="PANTHER" id="PTHR30126:SF21">
    <property type="entry name" value="TRANSCRIPTIONAL REGULATOR-RELATED"/>
    <property type="match status" value="1"/>
</dbReference>
<evidence type="ECO:0000256" key="1">
    <source>
        <dbReference type="ARBA" id="ARBA00009437"/>
    </source>
</evidence>
<dbReference type="PRINTS" id="PR00039">
    <property type="entry name" value="HTHLYSR"/>
</dbReference>
<dbReference type="RefSeq" id="WP_107673423.1">
    <property type="nucleotide sequence ID" value="NZ_PZKE01000008.1"/>
</dbReference>
<dbReference type="InterPro" id="IPR036388">
    <property type="entry name" value="WH-like_DNA-bd_sf"/>
</dbReference>